<accession>A0ABQ3B1D3</accession>
<keyword evidence="2" id="KW-1185">Reference proteome</keyword>
<dbReference type="EMBL" id="BMYZ01000001">
    <property type="protein sequence ID" value="GGY70454.1"/>
    <property type="molecule type" value="Genomic_DNA"/>
</dbReference>
<evidence type="ECO:0000313" key="2">
    <source>
        <dbReference type="Proteomes" id="UP000619761"/>
    </source>
</evidence>
<dbReference type="Proteomes" id="UP000619761">
    <property type="component" value="Unassembled WGS sequence"/>
</dbReference>
<evidence type="ECO:0008006" key="3">
    <source>
        <dbReference type="Google" id="ProtNLM"/>
    </source>
</evidence>
<name>A0ABQ3B1D3_9GAMM</name>
<sequence>MNLTYPKIILLISLLLIGLSGCHEQTSETTPGNAINAVKKAKPGAAIKLASSPTLFINANEIVKTELLFDVADTSGQLHLEFFPSNGLDILDTSTRASVDLQGTKPVKIPVALRALENGRYYLNIHASIDSGESVSSRSLAVILQVGPLLEKSTQFKKTSGEQVISLPAQETISNQ</sequence>
<proteinExistence type="predicted"/>
<comment type="caution">
    <text evidence="1">The sequence shown here is derived from an EMBL/GenBank/DDBJ whole genome shotgun (WGS) entry which is preliminary data.</text>
</comment>
<organism evidence="1 2">
    <name type="scientific">Cellvibrio zantedeschiae</name>
    <dbReference type="NCBI Taxonomy" id="1237077"/>
    <lineage>
        <taxon>Bacteria</taxon>
        <taxon>Pseudomonadati</taxon>
        <taxon>Pseudomonadota</taxon>
        <taxon>Gammaproteobacteria</taxon>
        <taxon>Cellvibrionales</taxon>
        <taxon>Cellvibrionaceae</taxon>
        <taxon>Cellvibrio</taxon>
    </lineage>
</organism>
<reference evidence="2" key="1">
    <citation type="journal article" date="2019" name="Int. J. Syst. Evol. Microbiol.">
        <title>The Global Catalogue of Microorganisms (GCM) 10K type strain sequencing project: providing services to taxonomists for standard genome sequencing and annotation.</title>
        <authorList>
            <consortium name="The Broad Institute Genomics Platform"/>
            <consortium name="The Broad Institute Genome Sequencing Center for Infectious Disease"/>
            <person name="Wu L."/>
            <person name="Ma J."/>
        </authorList>
    </citation>
    <scope>NUCLEOTIDE SEQUENCE [LARGE SCALE GENOMIC DNA]</scope>
    <source>
        <strain evidence="2">KCTC 32239</strain>
    </source>
</reference>
<protein>
    <recommendedName>
        <fullName evidence="3">CHRD domain-containing protein</fullName>
    </recommendedName>
</protein>
<dbReference type="PROSITE" id="PS51257">
    <property type="entry name" value="PROKAR_LIPOPROTEIN"/>
    <property type="match status" value="1"/>
</dbReference>
<dbReference type="RefSeq" id="WP_189416970.1">
    <property type="nucleotide sequence ID" value="NZ_BMYZ01000001.1"/>
</dbReference>
<gene>
    <name evidence="1" type="ORF">GCM10011613_13650</name>
</gene>
<evidence type="ECO:0000313" key="1">
    <source>
        <dbReference type="EMBL" id="GGY70454.1"/>
    </source>
</evidence>